<sequence length="477" mass="52692">MKYRSSCDCCQRTKVKCSQTKPACHRCAKKGLHCVYSPLRNIGRPRKRLAPETGKDDGMLGVGLLPEEQHDKPHIPATTGSDFRTDHILEGALSSPPTLCSMASVSEVSSGTPDLLTNLISVDGRSTEGNPELGTARAIEPLAVLLGNTPSSDLVFSGERSIHPTSYCAESWLEPRHLEQHIPCPWGPENAYAEKLNRTGQFPWASKNTVTDPVVDHVYHNDSARSSEALNSHQLTITSDVLGSHMDCYVILLSYLAQLESSLALQSPRHPIPIDFTLRADSDLRKLKERIFTCQGHGTSDTMEAGAGNSVSCMASPRPVLLVLCLLAERVVHALEDLFRRATVLVHPVGETSQVSSYPNAKRTDRTLRSLLDYTSTCAFPEANRQLYIGSFEVYEEVKTRSLRRILRGRMYRLLDMIGDMKRVIGSRRKEILRSQAQGYVLGLNENSAGTNEAQGNSVDQLYLRVESLLGRVHLTG</sequence>
<keyword evidence="2" id="KW-0238">DNA-binding</keyword>
<accession>A0A9P8RHQ9</accession>
<keyword evidence="1" id="KW-0805">Transcription regulation</keyword>
<dbReference type="AlphaFoldDB" id="A0A9P8RHQ9"/>
<dbReference type="OrthoDB" id="2943660at2759"/>
<evidence type="ECO:0000313" key="6">
    <source>
        <dbReference type="EMBL" id="KAH6646238.1"/>
    </source>
</evidence>
<dbReference type="PANTHER" id="PTHR31069:SF31">
    <property type="entry name" value="MONODICTYPHENONE CLUSTER TRANSCRIPTION FACTOR-RELATED"/>
    <property type="match status" value="1"/>
</dbReference>
<keyword evidence="3" id="KW-0804">Transcription</keyword>
<protein>
    <recommendedName>
        <fullName evidence="5">Zn(2)-C6 fungal-type domain-containing protein</fullName>
    </recommendedName>
</protein>
<dbReference type="Gene3D" id="4.10.240.10">
    <property type="entry name" value="Zn(2)-C6 fungal-type DNA-binding domain"/>
    <property type="match status" value="1"/>
</dbReference>
<reference evidence="6" key="1">
    <citation type="journal article" date="2021" name="Nat. Commun.">
        <title>Genetic determinants of endophytism in the Arabidopsis root mycobiome.</title>
        <authorList>
            <person name="Mesny F."/>
            <person name="Miyauchi S."/>
            <person name="Thiergart T."/>
            <person name="Pickel B."/>
            <person name="Atanasova L."/>
            <person name="Karlsson M."/>
            <person name="Huettel B."/>
            <person name="Barry K.W."/>
            <person name="Haridas S."/>
            <person name="Chen C."/>
            <person name="Bauer D."/>
            <person name="Andreopoulos W."/>
            <person name="Pangilinan J."/>
            <person name="LaButti K."/>
            <person name="Riley R."/>
            <person name="Lipzen A."/>
            <person name="Clum A."/>
            <person name="Drula E."/>
            <person name="Henrissat B."/>
            <person name="Kohler A."/>
            <person name="Grigoriev I.V."/>
            <person name="Martin F.M."/>
            <person name="Hacquard S."/>
        </authorList>
    </citation>
    <scope>NUCLEOTIDE SEQUENCE</scope>
    <source>
        <strain evidence="6">MPI-SDFR-AT-0073</strain>
    </source>
</reference>
<dbReference type="GeneID" id="70132982"/>
<evidence type="ECO:0000256" key="1">
    <source>
        <dbReference type="ARBA" id="ARBA00023015"/>
    </source>
</evidence>
<dbReference type="EMBL" id="JAGPXC010000010">
    <property type="protein sequence ID" value="KAH6646238.1"/>
    <property type="molecule type" value="Genomic_DNA"/>
</dbReference>
<dbReference type="GO" id="GO:0008270">
    <property type="term" value="F:zinc ion binding"/>
    <property type="evidence" value="ECO:0007669"/>
    <property type="project" value="InterPro"/>
</dbReference>
<feature type="domain" description="Zn(2)-C6 fungal-type" evidence="5">
    <location>
        <begin position="6"/>
        <end position="36"/>
    </location>
</feature>
<evidence type="ECO:0000256" key="2">
    <source>
        <dbReference type="ARBA" id="ARBA00023125"/>
    </source>
</evidence>
<evidence type="ECO:0000256" key="3">
    <source>
        <dbReference type="ARBA" id="ARBA00023163"/>
    </source>
</evidence>
<dbReference type="PANTHER" id="PTHR31069">
    <property type="entry name" value="OLEATE-ACTIVATED TRANSCRIPTION FACTOR 1-RELATED"/>
    <property type="match status" value="1"/>
</dbReference>
<keyword evidence="7" id="KW-1185">Reference proteome</keyword>
<dbReference type="RefSeq" id="XP_045952752.1">
    <property type="nucleotide sequence ID" value="XM_046104091.1"/>
</dbReference>
<dbReference type="Proteomes" id="UP000758603">
    <property type="component" value="Unassembled WGS sequence"/>
</dbReference>
<dbReference type="InterPro" id="IPR036864">
    <property type="entry name" value="Zn2-C6_fun-type_DNA-bd_sf"/>
</dbReference>
<evidence type="ECO:0000313" key="7">
    <source>
        <dbReference type="Proteomes" id="UP000758603"/>
    </source>
</evidence>
<keyword evidence="4" id="KW-0539">Nucleus</keyword>
<dbReference type="Pfam" id="PF00172">
    <property type="entry name" value="Zn_clus"/>
    <property type="match status" value="1"/>
</dbReference>
<gene>
    <name evidence="6" type="ORF">BKA67DRAFT_583641</name>
</gene>
<dbReference type="SUPFAM" id="SSF57701">
    <property type="entry name" value="Zn2/Cys6 DNA-binding domain"/>
    <property type="match status" value="1"/>
</dbReference>
<evidence type="ECO:0000259" key="5">
    <source>
        <dbReference type="PROSITE" id="PS50048"/>
    </source>
</evidence>
<dbReference type="GO" id="GO:0000981">
    <property type="term" value="F:DNA-binding transcription factor activity, RNA polymerase II-specific"/>
    <property type="evidence" value="ECO:0007669"/>
    <property type="project" value="InterPro"/>
</dbReference>
<organism evidence="6 7">
    <name type="scientific">Truncatella angustata</name>
    <dbReference type="NCBI Taxonomy" id="152316"/>
    <lineage>
        <taxon>Eukaryota</taxon>
        <taxon>Fungi</taxon>
        <taxon>Dikarya</taxon>
        <taxon>Ascomycota</taxon>
        <taxon>Pezizomycotina</taxon>
        <taxon>Sordariomycetes</taxon>
        <taxon>Xylariomycetidae</taxon>
        <taxon>Amphisphaeriales</taxon>
        <taxon>Sporocadaceae</taxon>
        <taxon>Truncatella</taxon>
    </lineage>
</organism>
<evidence type="ECO:0000256" key="4">
    <source>
        <dbReference type="ARBA" id="ARBA00023242"/>
    </source>
</evidence>
<comment type="caution">
    <text evidence="6">The sequence shown here is derived from an EMBL/GenBank/DDBJ whole genome shotgun (WGS) entry which is preliminary data.</text>
</comment>
<dbReference type="CDD" id="cd00067">
    <property type="entry name" value="GAL4"/>
    <property type="match status" value="1"/>
</dbReference>
<dbReference type="InterPro" id="IPR050675">
    <property type="entry name" value="OAF3"/>
</dbReference>
<dbReference type="GO" id="GO:0003677">
    <property type="term" value="F:DNA binding"/>
    <property type="evidence" value="ECO:0007669"/>
    <property type="project" value="UniProtKB-KW"/>
</dbReference>
<name>A0A9P8RHQ9_9PEZI</name>
<proteinExistence type="predicted"/>
<dbReference type="SMART" id="SM00066">
    <property type="entry name" value="GAL4"/>
    <property type="match status" value="1"/>
</dbReference>
<dbReference type="InterPro" id="IPR001138">
    <property type="entry name" value="Zn2Cys6_DnaBD"/>
</dbReference>
<dbReference type="PROSITE" id="PS50048">
    <property type="entry name" value="ZN2_CY6_FUNGAL_2"/>
    <property type="match status" value="1"/>
</dbReference>